<dbReference type="Proteomes" id="UP000235672">
    <property type="component" value="Unassembled WGS sequence"/>
</dbReference>
<name>A0A2J6PMF2_9HELO</name>
<evidence type="ECO:0000313" key="3">
    <source>
        <dbReference type="Proteomes" id="UP000235672"/>
    </source>
</evidence>
<gene>
    <name evidence="2" type="ORF">NA56DRAFT_650356</name>
</gene>
<protein>
    <submittedName>
        <fullName evidence="2">HET-domain-containing protein</fullName>
    </submittedName>
</protein>
<accession>A0A2J6PMF2</accession>
<sequence length="500" mass="56042">MEDGNIKILTLYPSSEETAPIKCSVVPHSLSQSPSYEALSYTWGDPVDICSVPIEINGCAKQISTNLEAALRVLRHGDSPRVLWIDALCINQEDNSEKSRQIAKMGSIYASAVRVLIWLGLGDEESDFAMSIIGRLNSAADVDNITENGWNAMENLFSRAWFKRIWVVQEFKRGRSPVFQCGQKTFSWDTASDILQKLWTSEDSVCKKHVKLLGEVGKVVSMAATRADLPLITLIDISHAACSFVQMLRVYGGCQATEPRDKIYGLLGLSDAFSFPGGNPPAIDYTKPVNDVYTDWAIFLIKTQRALDILYMSPRMQRHSDLPSWVPDWRNAPNDLWLTLDVFKGSFKYDSPSEIVLDPVPYFNNYGRYLSIHGFVVITIKKDFTFSDPDIKFIASKLDSRPQVELVNSFLTMGCKLKNAPVEDFAAHGLAECRKEFRYQGIHCIIPNATTDGDVVCVLGNSEIPFVLRPVGDRYELVGDAYVENRSTDFLPKVITFTIQ</sequence>
<dbReference type="EMBL" id="KZ613515">
    <property type="protein sequence ID" value="PMD15218.1"/>
    <property type="molecule type" value="Genomic_DNA"/>
</dbReference>
<organism evidence="2 3">
    <name type="scientific">Hyaloscypha hepaticicola</name>
    <dbReference type="NCBI Taxonomy" id="2082293"/>
    <lineage>
        <taxon>Eukaryota</taxon>
        <taxon>Fungi</taxon>
        <taxon>Dikarya</taxon>
        <taxon>Ascomycota</taxon>
        <taxon>Pezizomycotina</taxon>
        <taxon>Leotiomycetes</taxon>
        <taxon>Helotiales</taxon>
        <taxon>Hyaloscyphaceae</taxon>
        <taxon>Hyaloscypha</taxon>
    </lineage>
</organism>
<dbReference type="InterPro" id="IPR052895">
    <property type="entry name" value="HetReg/Transcr_Mod"/>
</dbReference>
<dbReference type="STRING" id="1745343.A0A2J6PMF2"/>
<proteinExistence type="predicted"/>
<dbReference type="AlphaFoldDB" id="A0A2J6PMF2"/>
<evidence type="ECO:0000313" key="2">
    <source>
        <dbReference type="EMBL" id="PMD15218.1"/>
    </source>
</evidence>
<keyword evidence="3" id="KW-1185">Reference proteome</keyword>
<evidence type="ECO:0000259" key="1">
    <source>
        <dbReference type="Pfam" id="PF06985"/>
    </source>
</evidence>
<dbReference type="InterPro" id="IPR010730">
    <property type="entry name" value="HET"/>
</dbReference>
<dbReference type="OrthoDB" id="3557394at2759"/>
<dbReference type="PANTHER" id="PTHR24148:SF64">
    <property type="entry name" value="HETEROKARYON INCOMPATIBILITY DOMAIN-CONTAINING PROTEIN"/>
    <property type="match status" value="1"/>
</dbReference>
<reference evidence="2 3" key="1">
    <citation type="submission" date="2016-05" db="EMBL/GenBank/DDBJ databases">
        <title>A degradative enzymes factory behind the ericoid mycorrhizal symbiosis.</title>
        <authorList>
            <consortium name="DOE Joint Genome Institute"/>
            <person name="Martino E."/>
            <person name="Morin E."/>
            <person name="Grelet G."/>
            <person name="Kuo A."/>
            <person name="Kohler A."/>
            <person name="Daghino S."/>
            <person name="Barry K."/>
            <person name="Choi C."/>
            <person name="Cichocki N."/>
            <person name="Clum A."/>
            <person name="Copeland A."/>
            <person name="Hainaut M."/>
            <person name="Haridas S."/>
            <person name="Labutti K."/>
            <person name="Lindquist E."/>
            <person name="Lipzen A."/>
            <person name="Khouja H.-R."/>
            <person name="Murat C."/>
            <person name="Ohm R."/>
            <person name="Olson A."/>
            <person name="Spatafora J."/>
            <person name="Veneault-Fourrey C."/>
            <person name="Henrissat B."/>
            <person name="Grigoriev I."/>
            <person name="Martin F."/>
            <person name="Perotto S."/>
        </authorList>
    </citation>
    <scope>NUCLEOTIDE SEQUENCE [LARGE SCALE GENOMIC DNA]</scope>
    <source>
        <strain evidence="2 3">UAMH 7357</strain>
    </source>
</reference>
<dbReference type="Pfam" id="PF06985">
    <property type="entry name" value="HET"/>
    <property type="match status" value="1"/>
</dbReference>
<dbReference type="PANTHER" id="PTHR24148">
    <property type="entry name" value="ANKYRIN REPEAT DOMAIN-CONTAINING PROTEIN 39 HOMOLOG-RELATED"/>
    <property type="match status" value="1"/>
</dbReference>
<feature type="domain" description="Heterokaryon incompatibility" evidence="1">
    <location>
        <begin position="36"/>
        <end position="170"/>
    </location>
</feature>